<dbReference type="EMBL" id="BNCQ01000006">
    <property type="protein sequence ID" value="GIL99141.1"/>
    <property type="molecule type" value="Genomic_DNA"/>
</dbReference>
<evidence type="ECO:0000313" key="3">
    <source>
        <dbReference type="EMBL" id="GIL72663.1"/>
    </source>
</evidence>
<comment type="similarity">
    <text evidence="1">Belongs to the TRAPP small subunits family. Sedlin subfamily.</text>
</comment>
<dbReference type="CDD" id="cd14854">
    <property type="entry name" value="TRAPPC2L"/>
    <property type="match status" value="1"/>
</dbReference>
<evidence type="ECO:0000313" key="4">
    <source>
        <dbReference type="EMBL" id="GIL99141.1"/>
    </source>
</evidence>
<evidence type="ECO:0000256" key="1">
    <source>
        <dbReference type="ARBA" id="ARBA00006626"/>
    </source>
</evidence>
<dbReference type="Proteomes" id="UP000722791">
    <property type="component" value="Unassembled WGS sequence"/>
</dbReference>
<dbReference type="InterPro" id="IPR011012">
    <property type="entry name" value="Longin-like_dom_sf"/>
</dbReference>
<comment type="caution">
    <text evidence="3">The sequence shown here is derived from an EMBL/GenBank/DDBJ whole genome shotgun (WGS) entry which is preliminary data.</text>
</comment>
<dbReference type="AlphaFoldDB" id="A0A8J4BZK5"/>
<dbReference type="SUPFAM" id="SSF64356">
    <property type="entry name" value="SNARE-like"/>
    <property type="match status" value="1"/>
</dbReference>
<accession>A0A8J4BZK5</accession>
<dbReference type="PANTHER" id="PTHR12403">
    <property type="entry name" value="TRAFFICKING PROTEIN PARTICLE COMPLEX SUBUNIT 2"/>
    <property type="match status" value="1"/>
</dbReference>
<dbReference type="Pfam" id="PF04628">
    <property type="entry name" value="Sedlin_N"/>
    <property type="match status" value="1"/>
</dbReference>
<reference evidence="3" key="1">
    <citation type="journal article" date="2021" name="Proc. Natl. Acad. Sci. U.S.A.">
        <title>Three genomes in the algal genus Volvox reveal the fate of a haploid sex-determining region after a transition to homothallism.</title>
        <authorList>
            <person name="Yamamoto K."/>
            <person name="Hamaji T."/>
            <person name="Kawai-Toyooka H."/>
            <person name="Matsuzaki R."/>
            <person name="Takahashi F."/>
            <person name="Nishimura Y."/>
            <person name="Kawachi M."/>
            <person name="Noguchi H."/>
            <person name="Minakuchi Y."/>
            <person name="Umen J.G."/>
            <person name="Toyoda A."/>
            <person name="Nozaki H."/>
        </authorList>
    </citation>
    <scope>NUCLEOTIDE SEQUENCE</scope>
    <source>
        <strain evidence="4">NIES-3785</strain>
        <strain evidence="3">NIES-3786</strain>
    </source>
</reference>
<organism evidence="3 5">
    <name type="scientific">Volvox reticuliferus</name>
    <dbReference type="NCBI Taxonomy" id="1737510"/>
    <lineage>
        <taxon>Eukaryota</taxon>
        <taxon>Viridiplantae</taxon>
        <taxon>Chlorophyta</taxon>
        <taxon>core chlorophytes</taxon>
        <taxon>Chlorophyceae</taxon>
        <taxon>CS clade</taxon>
        <taxon>Chlamydomonadales</taxon>
        <taxon>Volvocaceae</taxon>
        <taxon>Volvox</taxon>
    </lineage>
</organism>
<sequence>MKMGIICVAFIGPQNNPIYLRSMDPATDDQYLKLHYIVHCALDAVEEKVLLKRGPGDSQDAYLGLLYPTEDYRVYGYLTNTHVKIILLLDDEAPIKDEAVLRVLRRLHSLYVDTTSNPFHKFGLPITSPRFDAQLEQIVALYPRPGASLGGFTT</sequence>
<proteinExistence type="inferred from homology"/>
<evidence type="ECO:0000256" key="2">
    <source>
        <dbReference type="ARBA" id="ARBA00024408"/>
    </source>
</evidence>
<evidence type="ECO:0000313" key="5">
    <source>
        <dbReference type="Proteomes" id="UP000747110"/>
    </source>
</evidence>
<dbReference type="InterPro" id="IPR044760">
    <property type="entry name" value="TRAPPC2L"/>
</dbReference>
<dbReference type="GO" id="GO:0005737">
    <property type="term" value="C:cytoplasm"/>
    <property type="evidence" value="ECO:0007669"/>
    <property type="project" value="GOC"/>
</dbReference>
<gene>
    <name evidence="3" type="ORF">Vretifemale_2995</name>
    <name evidence="4" type="ORF">Vretimale_4364</name>
</gene>
<dbReference type="Proteomes" id="UP000747110">
    <property type="component" value="Unassembled WGS sequence"/>
</dbReference>
<keyword evidence="5" id="KW-1185">Reference proteome</keyword>
<dbReference type="EMBL" id="BNCP01000004">
    <property type="protein sequence ID" value="GIL72663.1"/>
    <property type="molecule type" value="Genomic_DNA"/>
</dbReference>
<dbReference type="InterPro" id="IPR006722">
    <property type="entry name" value="Sedlin"/>
</dbReference>
<dbReference type="GO" id="GO:0006888">
    <property type="term" value="P:endoplasmic reticulum to Golgi vesicle-mediated transport"/>
    <property type="evidence" value="ECO:0007669"/>
    <property type="project" value="InterPro"/>
</dbReference>
<dbReference type="OrthoDB" id="10258445at2759"/>
<name>A0A8J4BZK5_9CHLO</name>
<dbReference type="Gene3D" id="3.30.450.70">
    <property type="match status" value="1"/>
</dbReference>
<protein>
    <recommendedName>
        <fullName evidence="2">Trafficking protein particle complex subunit 2-like protein</fullName>
    </recommendedName>
</protein>